<keyword evidence="5" id="KW-0479">Metal-binding</keyword>
<evidence type="ECO:0000256" key="8">
    <source>
        <dbReference type="ARBA" id="ARBA00022833"/>
    </source>
</evidence>
<dbReference type="Gene3D" id="1.25.40.10">
    <property type="entry name" value="Tetratricopeptide repeat domain"/>
    <property type="match status" value="2"/>
</dbReference>
<evidence type="ECO:0000259" key="13">
    <source>
        <dbReference type="PROSITE" id="PS50808"/>
    </source>
</evidence>
<dbReference type="InterPro" id="IPR056907">
    <property type="entry name" value="UTP6_C"/>
</dbReference>
<dbReference type="InterPro" id="IPR025525">
    <property type="entry name" value="hAT-like_transposase_RNase-H"/>
</dbReference>
<keyword evidence="9" id="KW-0238">DNA-binding</keyword>
<sequence length="1282" mass="146660">MSFYDQPSLDSDAVVGESESRSETVEIRSSRSKKRSIVWDHFDEIVGQKVVCRHCDNTLTKHKNSGTSHMKRHLTASCKKIGDEEREKILALQMDDLFDPATFKFDPNLTRGLLDLLFVDGELPFSVIENRFWEPAMRSLRPEYKSIGRQTMREDCVVIFKAGRDAILAEFEGLDSRVSFTSDIWTSSATLGYMCVTAHWIDKEFRFQKRIIALKQIPYPHSGRAIAHLIEKIWNDWKLDDKIFAITLDNASVNENAVGHLKKKLENKLLFDGIHMHVRCSAHILNLIVHDGMSIIETALHNIRELLRHIASSGSRLQGLNTILDELKLPHKRGLTLDCSTRWNSTFAMIKEALGLQEALLRYVETSSIVGPSTEEWRDAEAMAKFLDPFLDATKSFSNVRRPSSHIYIKEIWGIRRLLLDEDYKGNAKLEGLALQMKEKFCKYWEDPNLILTIATFFDPRYKFIFLQFCYQKAYGDECEAKIDSVRVWLKRFYEHYESSMRNFNRASSGSSSQVGLKVSGKRKLDEEFAQFTSENYDSHSTMSKLDKYMQEPLVDINVKNFDILEFWKQNSGLYPTLAKMARDFLAVQTSSVASESAFSGSGRLTDHLRTSMNSETLEALVCAKDWYSNFLGSSVMLINNISYCGVTRRTSSRYLAAHPSPPLDLERRGLFSRAELDSIVRRRRDFEFRLKRPSPLKSDFLAYVDYERSLEALRLLRKRTNNTKRKTKTKSKSKRIKSISDWAGVSRILTLYKSASSRFKGDLSLWFSYLEFCRQVNHAARMKKALADAIRFHPKVPGLWIYAAAWEFDHNLNVDAARALMQSGLRSCPQSHDLWIEYLRMELTFLAKLRARKLTLGHNMPTGTDKWKEENAGDSFMALSTEAETTSTSSEDPFWKKGLLMLRIIYRGAVDAVPDSFHLRKRFLEILSAANLGDTDQLNDEIMADLRRDFSKDEAFWDWLARLQIGDVKDLKALTSDEAASKIKKAAEVYKEAVKKMPTGRMFSFYAKFWTDMLCEPGLNVLPESGCDEFNFASSLVKVYQQAESSGCLTERLACDYVRCHVEIGNLKEARELAERLCSGSHFSGSGELWVLRASVELKWVTCESSLLGKETLESLLCIVKRAAEKVPVSEAEDLWLLALKIFLNDKGYFEKLVKIAVFAIAKSSGSGTAIARAIISSALQKDGIRHARDMYKRFVSLPRPSLELFKFCIEIEFNLASFGNDCSALANVRKLYESAVGFYPQDKELWREYYIMETKVGTSETANAVYWRARKTLKADLNST</sequence>
<dbReference type="InterPro" id="IPR055347">
    <property type="entry name" value="UTP6_N"/>
</dbReference>
<comment type="subunit">
    <text evidence="3">Homodimer.</text>
</comment>
<keyword evidence="8" id="KW-0862">Zinc</keyword>
<organism evidence="14 15">
    <name type="scientific">Rhynchospora pubera</name>
    <dbReference type="NCBI Taxonomy" id="906938"/>
    <lineage>
        <taxon>Eukaryota</taxon>
        <taxon>Viridiplantae</taxon>
        <taxon>Streptophyta</taxon>
        <taxon>Embryophyta</taxon>
        <taxon>Tracheophyta</taxon>
        <taxon>Spermatophyta</taxon>
        <taxon>Magnoliopsida</taxon>
        <taxon>Liliopsida</taxon>
        <taxon>Poales</taxon>
        <taxon>Cyperaceae</taxon>
        <taxon>Cyperoideae</taxon>
        <taxon>Rhynchosporeae</taxon>
        <taxon>Rhynchospora</taxon>
    </lineage>
</organism>
<dbReference type="InterPro" id="IPR011990">
    <property type="entry name" value="TPR-like_helical_dom_sf"/>
</dbReference>
<dbReference type="EMBL" id="JAMFTS010000004">
    <property type="protein sequence ID" value="KAJ4764715.1"/>
    <property type="molecule type" value="Genomic_DNA"/>
</dbReference>
<dbReference type="Pfam" id="PF02892">
    <property type="entry name" value="zf-BED"/>
    <property type="match status" value="1"/>
</dbReference>
<evidence type="ECO:0000256" key="10">
    <source>
        <dbReference type="ARBA" id="ARBA00023242"/>
    </source>
</evidence>
<dbReference type="PROSITE" id="PS50808">
    <property type="entry name" value="ZF_BED"/>
    <property type="match status" value="1"/>
</dbReference>
<dbReference type="InterPro" id="IPR012337">
    <property type="entry name" value="RNaseH-like_sf"/>
</dbReference>
<keyword evidence="6" id="KW-0677">Repeat</keyword>
<evidence type="ECO:0000256" key="7">
    <source>
        <dbReference type="ARBA" id="ARBA00022771"/>
    </source>
</evidence>
<evidence type="ECO:0000256" key="2">
    <source>
        <dbReference type="ARBA" id="ARBA00010734"/>
    </source>
</evidence>
<evidence type="ECO:0000256" key="4">
    <source>
        <dbReference type="ARBA" id="ARBA00022552"/>
    </source>
</evidence>
<dbReference type="Pfam" id="PF14372">
    <property type="entry name" value="hAT-like_RNase-H"/>
    <property type="match status" value="1"/>
</dbReference>
<dbReference type="SMART" id="SM00386">
    <property type="entry name" value="HAT"/>
    <property type="match status" value="6"/>
</dbReference>
<evidence type="ECO:0000256" key="1">
    <source>
        <dbReference type="ARBA" id="ARBA00004604"/>
    </source>
</evidence>
<evidence type="ECO:0000313" key="15">
    <source>
        <dbReference type="Proteomes" id="UP001140206"/>
    </source>
</evidence>
<feature type="region of interest" description="Disordered" evidence="12">
    <location>
        <begin position="1"/>
        <end position="21"/>
    </location>
</feature>
<dbReference type="InterPro" id="IPR003656">
    <property type="entry name" value="Znf_BED"/>
</dbReference>
<dbReference type="PANTHER" id="PTHR23271">
    <property type="entry name" value="HEPATOCELLULAR CARCINOMA-ASSOCIATED ANTIGEN 66"/>
    <property type="match status" value="1"/>
</dbReference>
<evidence type="ECO:0000256" key="12">
    <source>
        <dbReference type="SAM" id="MobiDB-lite"/>
    </source>
</evidence>
<evidence type="ECO:0000256" key="11">
    <source>
        <dbReference type="PROSITE-ProRule" id="PRU00027"/>
    </source>
</evidence>
<dbReference type="GO" id="GO:0003677">
    <property type="term" value="F:DNA binding"/>
    <property type="evidence" value="ECO:0007669"/>
    <property type="project" value="UniProtKB-KW"/>
</dbReference>
<dbReference type="Pfam" id="PF24892">
    <property type="entry name" value="UTP6_C"/>
    <property type="match status" value="1"/>
</dbReference>
<dbReference type="SMART" id="SM00614">
    <property type="entry name" value="ZnF_BED"/>
    <property type="match status" value="1"/>
</dbReference>
<feature type="domain" description="BED-type" evidence="13">
    <location>
        <begin position="33"/>
        <end position="85"/>
    </location>
</feature>
<dbReference type="Pfam" id="PF08640">
    <property type="entry name" value="U3_assoc_6"/>
    <property type="match status" value="1"/>
</dbReference>
<keyword evidence="7 11" id="KW-0863">Zinc-finger</keyword>
<reference evidence="14" key="1">
    <citation type="submission" date="2022-08" db="EMBL/GenBank/DDBJ databases">
        <authorList>
            <person name="Marques A."/>
        </authorList>
    </citation>
    <scope>NUCLEOTIDE SEQUENCE</scope>
    <source>
        <strain evidence="14">RhyPub2mFocal</strain>
        <tissue evidence="14">Leaves</tissue>
    </source>
</reference>
<dbReference type="GO" id="GO:0008270">
    <property type="term" value="F:zinc ion binding"/>
    <property type="evidence" value="ECO:0007669"/>
    <property type="project" value="UniProtKB-KW"/>
</dbReference>
<evidence type="ECO:0000256" key="5">
    <source>
        <dbReference type="ARBA" id="ARBA00022723"/>
    </source>
</evidence>
<keyword evidence="15" id="KW-1185">Reference proteome</keyword>
<dbReference type="SUPFAM" id="SSF53098">
    <property type="entry name" value="Ribonuclease H-like"/>
    <property type="match status" value="1"/>
</dbReference>
<dbReference type="Pfam" id="PF05699">
    <property type="entry name" value="Dimer_Tnp_hAT"/>
    <property type="match status" value="1"/>
</dbReference>
<dbReference type="GO" id="GO:0034388">
    <property type="term" value="C:Pwp2p-containing subcomplex of 90S preribosome"/>
    <property type="evidence" value="ECO:0007669"/>
    <property type="project" value="TreeGrafter"/>
</dbReference>
<dbReference type="SUPFAM" id="SSF48452">
    <property type="entry name" value="TPR-like"/>
    <property type="match status" value="2"/>
</dbReference>
<comment type="similarity">
    <text evidence="2">Belongs to the UTP6 family.</text>
</comment>
<gene>
    <name evidence="14" type="ORF">LUZ62_075090</name>
</gene>
<protein>
    <submittedName>
        <fullName evidence="14">U3 small nucleolar RNA-associated protein 6-like protein</fullName>
    </submittedName>
</protein>
<comment type="subcellular location">
    <subcellularLocation>
        <location evidence="1">Nucleus</location>
        <location evidence="1">Nucleolus</location>
    </subcellularLocation>
</comment>
<dbReference type="SUPFAM" id="SSF57667">
    <property type="entry name" value="beta-beta-alpha zinc fingers"/>
    <property type="match status" value="1"/>
</dbReference>
<comment type="caution">
    <text evidence="14">The sequence shown here is derived from an EMBL/GenBank/DDBJ whole genome shotgun (WGS) entry which is preliminary data.</text>
</comment>
<dbReference type="GO" id="GO:0000462">
    <property type="term" value="P:maturation of SSU-rRNA from tricistronic rRNA transcript (SSU-rRNA, 5.8S rRNA, LSU-rRNA)"/>
    <property type="evidence" value="ECO:0007669"/>
    <property type="project" value="InterPro"/>
</dbReference>
<dbReference type="PANTHER" id="PTHR23271:SF1">
    <property type="entry name" value="U3 SMALL NUCLEOLAR RNA-ASSOCIATED PROTEIN 6 HOMOLOG"/>
    <property type="match status" value="1"/>
</dbReference>
<accession>A0AAV8DDX5</accession>
<evidence type="ECO:0000256" key="3">
    <source>
        <dbReference type="ARBA" id="ARBA00011738"/>
    </source>
</evidence>
<dbReference type="InterPro" id="IPR036236">
    <property type="entry name" value="Znf_C2H2_sf"/>
</dbReference>
<evidence type="ECO:0000256" key="6">
    <source>
        <dbReference type="ARBA" id="ARBA00022737"/>
    </source>
</evidence>
<dbReference type="InterPro" id="IPR013949">
    <property type="entry name" value="Utp6"/>
</dbReference>
<dbReference type="GO" id="GO:0032040">
    <property type="term" value="C:small-subunit processome"/>
    <property type="evidence" value="ECO:0007669"/>
    <property type="project" value="TreeGrafter"/>
</dbReference>
<dbReference type="GO" id="GO:0046983">
    <property type="term" value="F:protein dimerization activity"/>
    <property type="evidence" value="ECO:0007669"/>
    <property type="project" value="InterPro"/>
</dbReference>
<dbReference type="Proteomes" id="UP001140206">
    <property type="component" value="Chromosome 4"/>
</dbReference>
<keyword evidence="4" id="KW-0698">rRNA processing</keyword>
<evidence type="ECO:0000313" key="14">
    <source>
        <dbReference type="EMBL" id="KAJ4764715.1"/>
    </source>
</evidence>
<dbReference type="InterPro" id="IPR008906">
    <property type="entry name" value="HATC_C_dom"/>
</dbReference>
<proteinExistence type="inferred from homology"/>
<dbReference type="GO" id="GO:0030515">
    <property type="term" value="F:snoRNA binding"/>
    <property type="evidence" value="ECO:0007669"/>
    <property type="project" value="InterPro"/>
</dbReference>
<evidence type="ECO:0000256" key="9">
    <source>
        <dbReference type="ARBA" id="ARBA00023125"/>
    </source>
</evidence>
<name>A0AAV8DDX5_9POAL</name>
<keyword evidence="10" id="KW-0539">Nucleus</keyword>
<dbReference type="InterPro" id="IPR003107">
    <property type="entry name" value="HAT"/>
</dbReference>